<accession>A0ABT2P5X4</accession>
<evidence type="ECO:0008006" key="3">
    <source>
        <dbReference type="Google" id="ProtNLM"/>
    </source>
</evidence>
<dbReference type="Proteomes" id="UP001431192">
    <property type="component" value="Unassembled WGS sequence"/>
</dbReference>
<comment type="caution">
    <text evidence="1">The sequence shown here is derived from an EMBL/GenBank/DDBJ whole genome shotgun (WGS) entry which is preliminary data.</text>
</comment>
<dbReference type="EMBL" id="JAODOQ010000001">
    <property type="protein sequence ID" value="MCT8988064.1"/>
    <property type="molecule type" value="Genomic_DNA"/>
</dbReference>
<sequence length="90" mass="10008">MPESEIIQTATEARSDYGYAEQATQPTLDWQWWAVFNDPILTQLQAKAQTGNIDLQIATSRIAQSRAALGITAADQQPRLSANASYARRR</sequence>
<evidence type="ECO:0000313" key="1">
    <source>
        <dbReference type="EMBL" id="MCT8988064.1"/>
    </source>
</evidence>
<reference evidence="1" key="1">
    <citation type="submission" date="2022-09" db="EMBL/GenBank/DDBJ databases">
        <title>Shewanella sp. KJ10-1 sp.nov, isolated from marine algae.</title>
        <authorList>
            <person name="Butt M."/>
            <person name="Lee J.K."/>
            <person name="Kim J.M."/>
            <person name="Choi D.G."/>
        </authorList>
    </citation>
    <scope>NUCLEOTIDE SEQUENCE</scope>
    <source>
        <strain evidence="1">KJ10-1</strain>
    </source>
</reference>
<dbReference type="RefSeq" id="WP_261734242.1">
    <property type="nucleotide sequence ID" value="NZ_JAODOQ010000001.1"/>
</dbReference>
<organism evidence="1 2">
    <name type="scientific">Shewanella phaeophyticola</name>
    <dbReference type="NCBI Taxonomy" id="2978345"/>
    <lineage>
        <taxon>Bacteria</taxon>
        <taxon>Pseudomonadati</taxon>
        <taxon>Pseudomonadota</taxon>
        <taxon>Gammaproteobacteria</taxon>
        <taxon>Alteromonadales</taxon>
        <taxon>Shewanellaceae</taxon>
        <taxon>Shewanella</taxon>
    </lineage>
</organism>
<evidence type="ECO:0000313" key="2">
    <source>
        <dbReference type="Proteomes" id="UP001431192"/>
    </source>
</evidence>
<keyword evidence="2" id="KW-1185">Reference proteome</keyword>
<dbReference type="SUPFAM" id="SSF56954">
    <property type="entry name" value="Outer membrane efflux proteins (OEP)"/>
    <property type="match status" value="1"/>
</dbReference>
<name>A0ABT2P5X4_9GAMM</name>
<gene>
    <name evidence="1" type="ORF">N4T56_18415</name>
</gene>
<dbReference type="Gene3D" id="1.20.1600.10">
    <property type="entry name" value="Outer membrane efflux proteins (OEP)"/>
    <property type="match status" value="1"/>
</dbReference>
<protein>
    <recommendedName>
        <fullName evidence="3">Outer membrane efflux protein</fullName>
    </recommendedName>
</protein>
<proteinExistence type="predicted"/>